<gene>
    <name evidence="3" type="ORF">ACFFPI_00970</name>
</gene>
<dbReference type="PRINTS" id="PR00420">
    <property type="entry name" value="RNGMNOXGNASE"/>
</dbReference>
<keyword evidence="4" id="KW-1185">Reference proteome</keyword>
<dbReference type="Proteomes" id="UP001589536">
    <property type="component" value="Unassembled WGS sequence"/>
</dbReference>
<dbReference type="PANTHER" id="PTHR43476:SF3">
    <property type="entry name" value="FAD-BINDING MONOOXYGENASE"/>
    <property type="match status" value="1"/>
</dbReference>
<accession>A0ABV5UKR1</accession>
<keyword evidence="3" id="KW-0503">Monooxygenase</keyword>
<sequence length="535" mass="59163">MSERNVARSTDAVVVGAGPVGMTSAALLAARGINVIVLEMRSGTSEEPKAISIDDEALRTYQQAGIDHDISSIIVPGTGTRYYDAGNRPVFQARGATPFRLGHPFKNPFAQPDLEKVLAQGLINHERVTLEYDTKVTNVEQDDDFAYVTTEGPKGTEVLAARYVLGADGGRSVVRELVMDNAMSGRSYSDVWLVADTLEDPHTERYGMHHGDPKRPHVIVPGLDGRCRYEFRLFAGEGEPSQAPDFELIKRLVAPYRDIEPHQVERAINYRFNAVNADRYREGRFFLLGDAAHMMPPFAGQGLNSGIRDAANLTWKVAEVVKGKAPDSILDSYEPERKPHAGAIIAQSVRLGSVVMTTSERVARNRDEVIRQKLGTADGRAFFEEMRYRPIAQFVSDLSVTHNAGRAIGQPLVFDATSRTTARMDHVVGNDWVLLGVDVASESWAEAKQVAERFDASRWYIPFDDVQPRTAEVDGLLIDLDGSLYREFEEYRGKFVLVRPDHFTSAVFAPDELAVILEKTASLRQNKASLAVASV</sequence>
<evidence type="ECO:0000259" key="2">
    <source>
        <dbReference type="Pfam" id="PF01494"/>
    </source>
</evidence>
<protein>
    <submittedName>
        <fullName evidence="3">FAD-dependent monooxygenase</fullName>
    </submittedName>
</protein>
<evidence type="ECO:0000313" key="4">
    <source>
        <dbReference type="Proteomes" id="UP001589536"/>
    </source>
</evidence>
<evidence type="ECO:0000313" key="3">
    <source>
        <dbReference type="EMBL" id="MFB9712728.1"/>
    </source>
</evidence>
<organism evidence="3 4">
    <name type="scientific">Arthrobacter methylotrophus</name>
    <dbReference type="NCBI Taxonomy" id="121291"/>
    <lineage>
        <taxon>Bacteria</taxon>
        <taxon>Bacillati</taxon>
        <taxon>Actinomycetota</taxon>
        <taxon>Actinomycetes</taxon>
        <taxon>Micrococcales</taxon>
        <taxon>Micrococcaceae</taxon>
        <taxon>Arthrobacter</taxon>
    </lineage>
</organism>
<feature type="domain" description="FAD-binding" evidence="2">
    <location>
        <begin position="10"/>
        <end position="347"/>
    </location>
</feature>
<reference evidence="3 4" key="1">
    <citation type="submission" date="2024-09" db="EMBL/GenBank/DDBJ databases">
        <authorList>
            <person name="Sun Q."/>
            <person name="Mori K."/>
        </authorList>
    </citation>
    <scope>NUCLEOTIDE SEQUENCE [LARGE SCALE GENOMIC DNA]</scope>
    <source>
        <strain evidence="3 4">JCM 13519</strain>
    </source>
</reference>
<dbReference type="RefSeq" id="WP_345049704.1">
    <property type="nucleotide sequence ID" value="NZ_JBHMBH010000006.1"/>
</dbReference>
<dbReference type="Gene3D" id="3.50.50.60">
    <property type="entry name" value="FAD/NAD(P)-binding domain"/>
    <property type="match status" value="1"/>
</dbReference>
<dbReference type="InterPro" id="IPR036188">
    <property type="entry name" value="FAD/NAD-bd_sf"/>
</dbReference>
<dbReference type="InterPro" id="IPR002938">
    <property type="entry name" value="FAD-bd"/>
</dbReference>
<proteinExistence type="predicted"/>
<keyword evidence="1" id="KW-0560">Oxidoreductase</keyword>
<dbReference type="Pfam" id="PF01494">
    <property type="entry name" value="FAD_binding_3"/>
    <property type="match status" value="1"/>
</dbReference>
<evidence type="ECO:0000256" key="1">
    <source>
        <dbReference type="ARBA" id="ARBA00023002"/>
    </source>
</evidence>
<dbReference type="Gene3D" id="3.30.70.2450">
    <property type="match status" value="1"/>
</dbReference>
<dbReference type="SUPFAM" id="SSF51905">
    <property type="entry name" value="FAD/NAD(P)-binding domain"/>
    <property type="match status" value="1"/>
</dbReference>
<dbReference type="GO" id="GO:0004497">
    <property type="term" value="F:monooxygenase activity"/>
    <property type="evidence" value="ECO:0007669"/>
    <property type="project" value="UniProtKB-KW"/>
</dbReference>
<dbReference type="PANTHER" id="PTHR43476">
    <property type="entry name" value="3-(3-HYDROXY-PHENYL)PROPIONATE/3-HYDROXYCINNAMIC ACID HYDROXYLASE"/>
    <property type="match status" value="1"/>
</dbReference>
<dbReference type="EMBL" id="JBHMBH010000006">
    <property type="protein sequence ID" value="MFB9712728.1"/>
    <property type="molecule type" value="Genomic_DNA"/>
</dbReference>
<name>A0ABV5UKR1_9MICC</name>
<dbReference type="InterPro" id="IPR050631">
    <property type="entry name" value="PheA/TfdB_FAD_monoxygenase"/>
</dbReference>
<comment type="caution">
    <text evidence="3">The sequence shown here is derived from an EMBL/GenBank/DDBJ whole genome shotgun (WGS) entry which is preliminary data.</text>
</comment>